<dbReference type="EMBL" id="KI913987">
    <property type="protein sequence ID" value="ETV94176.1"/>
    <property type="molecule type" value="Genomic_DNA"/>
</dbReference>
<accession>A0A024TKN4</accession>
<dbReference type="AlphaFoldDB" id="A0A024TKN4"/>
<dbReference type="STRING" id="157072.A0A024TKN4"/>
<dbReference type="SUPFAM" id="SSF51182">
    <property type="entry name" value="RmlC-like cupins"/>
    <property type="match status" value="1"/>
</dbReference>
<gene>
    <name evidence="1" type="ORF">H310_12176</name>
</gene>
<dbReference type="VEuPathDB" id="FungiDB:H310_12176"/>
<dbReference type="GeneID" id="20089226"/>
<name>A0A024TKN4_9STRA</name>
<reference evidence="1" key="1">
    <citation type="submission" date="2013-12" db="EMBL/GenBank/DDBJ databases">
        <title>The Genome Sequence of Aphanomyces invadans NJM9701.</title>
        <authorList>
            <consortium name="The Broad Institute Genomics Platform"/>
            <person name="Russ C."/>
            <person name="Tyler B."/>
            <person name="van West P."/>
            <person name="Dieguez-Uribeondo J."/>
            <person name="Young S.K."/>
            <person name="Zeng Q."/>
            <person name="Gargeya S."/>
            <person name="Fitzgerald M."/>
            <person name="Abouelleil A."/>
            <person name="Alvarado L."/>
            <person name="Chapman S.B."/>
            <person name="Gainer-Dewar J."/>
            <person name="Goldberg J."/>
            <person name="Griggs A."/>
            <person name="Gujja S."/>
            <person name="Hansen M."/>
            <person name="Howarth C."/>
            <person name="Imamovic A."/>
            <person name="Ireland A."/>
            <person name="Larimer J."/>
            <person name="McCowan C."/>
            <person name="Murphy C."/>
            <person name="Pearson M."/>
            <person name="Poon T.W."/>
            <person name="Priest M."/>
            <person name="Roberts A."/>
            <person name="Saif S."/>
            <person name="Shea T."/>
            <person name="Sykes S."/>
            <person name="Wortman J."/>
            <person name="Nusbaum C."/>
            <person name="Birren B."/>
        </authorList>
    </citation>
    <scope>NUCLEOTIDE SEQUENCE [LARGE SCALE GENOMIC DNA]</scope>
    <source>
        <strain evidence="1">NJM9701</strain>
    </source>
</reference>
<dbReference type="OrthoDB" id="198735at2759"/>
<proteinExistence type="predicted"/>
<dbReference type="InterPro" id="IPR014710">
    <property type="entry name" value="RmlC-like_jellyroll"/>
</dbReference>
<protein>
    <submittedName>
        <fullName evidence="1">Uncharacterized protein</fullName>
    </submittedName>
</protein>
<evidence type="ECO:0000313" key="1">
    <source>
        <dbReference type="EMBL" id="ETV94176.1"/>
    </source>
</evidence>
<dbReference type="Gene3D" id="2.60.120.10">
    <property type="entry name" value="Jelly Rolls"/>
    <property type="match status" value="1"/>
</dbReference>
<organism evidence="1">
    <name type="scientific">Aphanomyces invadans</name>
    <dbReference type="NCBI Taxonomy" id="157072"/>
    <lineage>
        <taxon>Eukaryota</taxon>
        <taxon>Sar</taxon>
        <taxon>Stramenopiles</taxon>
        <taxon>Oomycota</taxon>
        <taxon>Saprolegniomycetes</taxon>
        <taxon>Saprolegniales</taxon>
        <taxon>Verrucalvaceae</taxon>
        <taxon>Aphanomyces</taxon>
    </lineage>
</organism>
<sequence length="119" mass="13039">MPRAKDSNVEAIVIAGEAMGEKTNVFTNVPITYGHFTLTGPATHFHPLAVHHNDFVYVIESGRRRVCGGPLGGPESIKLQCSTNGARERPRWKQQPVEILKVLHKMSLADVSTNHTIVG</sequence>
<dbReference type="InterPro" id="IPR011051">
    <property type="entry name" value="RmlC_Cupin_sf"/>
</dbReference>
<dbReference type="RefSeq" id="XP_008877379.1">
    <property type="nucleotide sequence ID" value="XM_008879157.1"/>
</dbReference>